<keyword evidence="4" id="KW-1185">Reference proteome</keyword>
<comment type="caution">
    <text evidence="3">The sequence shown here is derived from an EMBL/GenBank/DDBJ whole genome shotgun (WGS) entry which is preliminary data.</text>
</comment>
<organism evidence="3 4">
    <name type="scientific">Pontibacterium sinense</name>
    <dbReference type="NCBI Taxonomy" id="2781979"/>
    <lineage>
        <taxon>Bacteria</taxon>
        <taxon>Pseudomonadati</taxon>
        <taxon>Pseudomonadota</taxon>
        <taxon>Gammaproteobacteria</taxon>
        <taxon>Oceanospirillales</taxon>
        <taxon>Oceanospirillaceae</taxon>
        <taxon>Pontibacterium</taxon>
    </lineage>
</organism>
<dbReference type="EMBL" id="JADEYS010000005">
    <property type="protein sequence ID" value="MBE9396911.1"/>
    <property type="molecule type" value="Genomic_DNA"/>
</dbReference>
<dbReference type="Pfam" id="PF04012">
    <property type="entry name" value="PspA_IM30"/>
    <property type="match status" value="1"/>
</dbReference>
<proteinExistence type="inferred from homology"/>
<dbReference type="GO" id="GO:0009271">
    <property type="term" value="P:phage shock"/>
    <property type="evidence" value="ECO:0007669"/>
    <property type="project" value="TreeGrafter"/>
</dbReference>
<dbReference type="NCBIfam" id="TIGR02977">
    <property type="entry name" value="phageshock_pspA"/>
    <property type="match status" value="1"/>
</dbReference>
<dbReference type="Proteomes" id="UP000640333">
    <property type="component" value="Unassembled WGS sequence"/>
</dbReference>
<evidence type="ECO:0000313" key="4">
    <source>
        <dbReference type="Proteomes" id="UP000640333"/>
    </source>
</evidence>
<comment type="similarity">
    <text evidence="1">Belongs to the PspA/Vipp/IM30 family.</text>
</comment>
<evidence type="ECO:0000256" key="2">
    <source>
        <dbReference type="SAM" id="Coils"/>
    </source>
</evidence>
<protein>
    <submittedName>
        <fullName evidence="3">Phage shock protein PspA</fullName>
    </submittedName>
</protein>
<gene>
    <name evidence="3" type="primary">pspA</name>
    <name evidence="3" type="ORF">IOQ59_06495</name>
</gene>
<name>A0A8J7K6H5_9GAMM</name>
<dbReference type="PANTHER" id="PTHR31088:SF6">
    <property type="entry name" value="PHAGE SHOCK PROTEIN A"/>
    <property type="match status" value="1"/>
</dbReference>
<evidence type="ECO:0000256" key="1">
    <source>
        <dbReference type="ARBA" id="ARBA00043985"/>
    </source>
</evidence>
<feature type="coiled-coil region" evidence="2">
    <location>
        <begin position="108"/>
        <end position="188"/>
    </location>
</feature>
<dbReference type="PANTHER" id="PTHR31088">
    <property type="entry name" value="MEMBRANE-ASSOCIATED PROTEIN VIPP1, CHLOROPLASTIC"/>
    <property type="match status" value="1"/>
</dbReference>
<feature type="coiled-coil region" evidence="2">
    <location>
        <begin position="47"/>
        <end position="74"/>
    </location>
</feature>
<dbReference type="GO" id="GO:0005829">
    <property type="term" value="C:cytosol"/>
    <property type="evidence" value="ECO:0007669"/>
    <property type="project" value="TreeGrafter"/>
</dbReference>
<keyword evidence="2" id="KW-0175">Coiled coil</keyword>
<evidence type="ECO:0000313" key="3">
    <source>
        <dbReference type="EMBL" id="MBE9396911.1"/>
    </source>
</evidence>
<dbReference type="InterPro" id="IPR007157">
    <property type="entry name" value="PspA_VIPP1"/>
</dbReference>
<reference evidence="3" key="1">
    <citation type="submission" date="2020-10" db="EMBL/GenBank/DDBJ databases">
        <title>Bacterium isolated from coastal waters sediment.</title>
        <authorList>
            <person name="Chen R.-J."/>
            <person name="Lu D.-C."/>
            <person name="Zhu K.-L."/>
            <person name="Du Z.-J."/>
        </authorList>
    </citation>
    <scope>NUCLEOTIDE SEQUENCE</scope>
    <source>
        <strain evidence="3">N1Y112</strain>
    </source>
</reference>
<dbReference type="RefSeq" id="WP_193952467.1">
    <property type="nucleotide sequence ID" value="NZ_JADEYS010000005.1"/>
</dbReference>
<sequence length="223" mass="25608">MGIFSRFQDIVNANISSLLDRAEDPEKMIRMMIQEMEDTLVEVRTTSARVIADRKTLERRIVNLQRDADEWGNKAKLALSKGREDLARGALAEQASIEETLVLAGNEMVMVDEQLAELNDEIGQLQRKLDDAKAKQKALLAREQTARSRLDIRRRFSRDKLNEAFDKFERYERKMDDLEGEVESYDLGTKDLAEEIADLERDEKLDDALAKLKAEMESNKKGD</sequence>
<dbReference type="InterPro" id="IPR014319">
    <property type="entry name" value="Phageshock_PspA"/>
</dbReference>
<accession>A0A8J7K6H5</accession>
<dbReference type="AlphaFoldDB" id="A0A8J7K6H5"/>